<evidence type="ECO:0000313" key="3">
    <source>
        <dbReference type="Proteomes" id="UP000320390"/>
    </source>
</evidence>
<sequence precursor="true">MGMKLSLRHLSVLALASSLLPSAGIAQITWTGAVGPGIFVEGNWDLTASTVTMLDPGVPILDNVRFIGPAPDARIPDLAGQGSFQVGDGFGVVIDGMRVFAAADDGLGSEPGASVGITVEVVNGASFEPYFVVNDTWIDIDSSSQVILGGPGDPLNQSYVNMTLGARLEFRLEDPTEFRNEHLTSLTVDGQPAVEGTNIRVDAVGNQGSLVTVLAAPLGTNYCAANVNSSGVAARMAASGSAAVGANQLSLECLSMPQLVFGFFIVSETAGFAANPGGSAGNLCLSGAVGRYIGAGQIQNSGPGGTIGLSVDLTAIPQPNGFVSVNAGETWRFQCWFRDSSGGAPTSNFSDGIEIPFS</sequence>
<proteinExistence type="predicted"/>
<feature type="signal peptide" evidence="1">
    <location>
        <begin position="1"/>
        <end position="26"/>
    </location>
</feature>
<name>A0A518EQI4_9BACT</name>
<reference evidence="2 3" key="1">
    <citation type="submission" date="2019-02" db="EMBL/GenBank/DDBJ databases">
        <title>Deep-cultivation of Planctomycetes and their phenomic and genomic characterization uncovers novel biology.</title>
        <authorList>
            <person name="Wiegand S."/>
            <person name="Jogler M."/>
            <person name="Boedeker C."/>
            <person name="Pinto D."/>
            <person name="Vollmers J."/>
            <person name="Rivas-Marin E."/>
            <person name="Kohn T."/>
            <person name="Peeters S.H."/>
            <person name="Heuer A."/>
            <person name="Rast P."/>
            <person name="Oberbeckmann S."/>
            <person name="Bunk B."/>
            <person name="Jeske O."/>
            <person name="Meyerdierks A."/>
            <person name="Storesund J.E."/>
            <person name="Kallscheuer N."/>
            <person name="Luecker S."/>
            <person name="Lage O.M."/>
            <person name="Pohl T."/>
            <person name="Merkel B.J."/>
            <person name="Hornburger P."/>
            <person name="Mueller R.-W."/>
            <person name="Bruemmer F."/>
            <person name="Labrenz M."/>
            <person name="Spormann A.M."/>
            <person name="Op den Camp H."/>
            <person name="Overmann J."/>
            <person name="Amann R."/>
            <person name="Jetten M.S.M."/>
            <person name="Mascher T."/>
            <person name="Medema M.H."/>
            <person name="Devos D.P."/>
            <person name="Kaster A.-K."/>
            <person name="Ovreas L."/>
            <person name="Rohde M."/>
            <person name="Galperin M.Y."/>
            <person name="Jogler C."/>
        </authorList>
    </citation>
    <scope>NUCLEOTIDE SEQUENCE [LARGE SCALE GENOMIC DNA]</scope>
    <source>
        <strain evidence="2 3">Poly30</strain>
    </source>
</reference>
<evidence type="ECO:0000256" key="1">
    <source>
        <dbReference type="SAM" id="SignalP"/>
    </source>
</evidence>
<accession>A0A518EQI4</accession>
<feature type="chain" id="PRO_5021703186" evidence="1">
    <location>
        <begin position="27"/>
        <end position="358"/>
    </location>
</feature>
<gene>
    <name evidence="2" type="ORF">Poly30_18510</name>
</gene>
<protein>
    <submittedName>
        <fullName evidence="2">Uncharacterized protein</fullName>
    </submittedName>
</protein>
<organism evidence="2 3">
    <name type="scientific">Saltatorellus ferox</name>
    <dbReference type="NCBI Taxonomy" id="2528018"/>
    <lineage>
        <taxon>Bacteria</taxon>
        <taxon>Pseudomonadati</taxon>
        <taxon>Planctomycetota</taxon>
        <taxon>Planctomycetia</taxon>
        <taxon>Planctomycetia incertae sedis</taxon>
        <taxon>Saltatorellus</taxon>
    </lineage>
</organism>
<keyword evidence="1" id="KW-0732">Signal</keyword>
<dbReference type="EMBL" id="CP036434">
    <property type="protein sequence ID" value="QDV06342.1"/>
    <property type="molecule type" value="Genomic_DNA"/>
</dbReference>
<keyword evidence="3" id="KW-1185">Reference proteome</keyword>
<dbReference type="Proteomes" id="UP000320390">
    <property type="component" value="Chromosome"/>
</dbReference>
<dbReference type="AlphaFoldDB" id="A0A518EQI4"/>
<evidence type="ECO:0000313" key="2">
    <source>
        <dbReference type="EMBL" id="QDV06342.1"/>
    </source>
</evidence>